<dbReference type="Pfam" id="PF08448">
    <property type="entry name" value="PAS_4"/>
    <property type="match status" value="1"/>
</dbReference>
<dbReference type="Pfam" id="PF00563">
    <property type="entry name" value="EAL"/>
    <property type="match status" value="1"/>
</dbReference>
<dbReference type="InterPro" id="IPR035965">
    <property type="entry name" value="PAS-like_dom_sf"/>
</dbReference>
<dbReference type="SMART" id="SM00052">
    <property type="entry name" value="EAL"/>
    <property type="match status" value="1"/>
</dbReference>
<dbReference type="Gene3D" id="3.30.70.270">
    <property type="match status" value="1"/>
</dbReference>
<dbReference type="Pfam" id="PF00990">
    <property type="entry name" value="GGDEF"/>
    <property type="match status" value="1"/>
</dbReference>
<reference evidence="5 6" key="1">
    <citation type="submission" date="2008-03" db="EMBL/GenBank/DDBJ databases">
        <title>Complete sequence of Leptothrix cholodnii SP-6.</title>
        <authorList>
            <consortium name="US DOE Joint Genome Institute"/>
            <person name="Copeland A."/>
            <person name="Lucas S."/>
            <person name="Lapidus A."/>
            <person name="Glavina del Rio T."/>
            <person name="Dalin E."/>
            <person name="Tice H."/>
            <person name="Bruce D."/>
            <person name="Goodwin L."/>
            <person name="Pitluck S."/>
            <person name="Chertkov O."/>
            <person name="Brettin T."/>
            <person name="Detter J.C."/>
            <person name="Han C."/>
            <person name="Kuske C.R."/>
            <person name="Schmutz J."/>
            <person name="Larimer F."/>
            <person name="Land M."/>
            <person name="Hauser L."/>
            <person name="Kyrpides N."/>
            <person name="Lykidis A."/>
            <person name="Emerson D."/>
            <person name="Richardson P."/>
        </authorList>
    </citation>
    <scope>NUCLEOTIDE SEQUENCE [LARGE SCALE GENOMIC DNA]</scope>
    <source>
        <strain evidence="6">ATCC 51168 / LMG 8142 / SP-6</strain>
    </source>
</reference>
<feature type="region of interest" description="Disordered" evidence="1">
    <location>
        <begin position="1"/>
        <end position="23"/>
    </location>
</feature>
<accession>B1XYG5</accession>
<dbReference type="FunFam" id="3.20.20.450:FF:000001">
    <property type="entry name" value="Cyclic di-GMP phosphodiesterase yahA"/>
    <property type="match status" value="1"/>
</dbReference>
<dbReference type="NCBIfam" id="TIGR00229">
    <property type="entry name" value="sensory_box"/>
    <property type="match status" value="1"/>
</dbReference>
<evidence type="ECO:0000259" key="4">
    <source>
        <dbReference type="PROSITE" id="PS50887"/>
    </source>
</evidence>
<dbReference type="SUPFAM" id="SSF141868">
    <property type="entry name" value="EAL domain-like"/>
    <property type="match status" value="1"/>
</dbReference>
<dbReference type="PANTHER" id="PTHR44757:SF2">
    <property type="entry name" value="BIOFILM ARCHITECTURE MAINTENANCE PROTEIN MBAA"/>
    <property type="match status" value="1"/>
</dbReference>
<dbReference type="Gene3D" id="3.20.20.450">
    <property type="entry name" value="EAL domain"/>
    <property type="match status" value="1"/>
</dbReference>
<sequence length="848" mass="91684">MSHRLPPPLRDIESPAGGPAAQPTVEPALQQLLAGLIEAACVVDARALHLLAANAAACDLWGCSLPELLGRPVVELAVTPEDQLFWLDLEADPGQHDVHLHSDSLIERGDGSLRVVERRVSLIRLACGSPAWLLVLVDQQNAQQLADEVSRLASELGATLESSHEAILVTDLNGQVRSHNAAFATLWRLGDDDDSGADDGTARTAGARLTAQISRAMADPLGYETLLDQRQASLSAPLGATEPVGARCATDRLLLADGRTFERRLVPQYGRGQAVGWVQVWRDLSLELAQQARLQVAAQVFEASLDALIVTDAQHRIVATNPVTQALTGLDAGALQGRTLASLLADTMQAQVISNALAELPRLGHWQGELTLGSPLGALPVQAHLIDMAGLERGGAGGCIVVLRDLRERLAQERRLRELALTDALTGLPNRLQLDQKVRDEVQRCQKATGGFALLLFGLDRFTHINDSLGHGCGDRVLVEVARRLSANVRLGDAVARLGGDSFVMMLKDSDAAAAEPIARRLLEQLAEPLALDGLRLTIKASVGIALFPADGADADNLLKNADSAMHRVKERQGGALRFYQPQMNDDLLARMQLDHAMRQALARGEFRLHYQPQLDLHSGAVIGAEGLCRWRDAERGEVSPGRFIPVAEETGFIAELGHWVLCEAVAQAASWRRQGLRMPVSVNVSALQFQAAGFVDSVAGVLAQAQLPAELLELELTESILLGDIDEIVGQLQRLADLGVKLAIDDFGTGYSSLRYLKRLPIHRLKIDRDFIRRLPDDPSDAAITRTIVDLGRALHLQVIAEGVETPEQHACLAAMGCHEYQGFLFAPALPATQFEALLRQSLRRLA</sequence>
<dbReference type="InterPro" id="IPR013656">
    <property type="entry name" value="PAS_4"/>
</dbReference>
<dbReference type="PANTHER" id="PTHR44757">
    <property type="entry name" value="DIGUANYLATE CYCLASE DGCP"/>
    <property type="match status" value="1"/>
</dbReference>
<organism evidence="5 6">
    <name type="scientific">Leptothrix cholodnii (strain ATCC 51168 / LMG 8142 / SP-6)</name>
    <name type="common">Leptothrix discophora (strain SP-6)</name>
    <dbReference type="NCBI Taxonomy" id="395495"/>
    <lineage>
        <taxon>Bacteria</taxon>
        <taxon>Pseudomonadati</taxon>
        <taxon>Pseudomonadota</taxon>
        <taxon>Betaproteobacteria</taxon>
        <taxon>Burkholderiales</taxon>
        <taxon>Sphaerotilaceae</taxon>
        <taxon>Leptothrix</taxon>
    </lineage>
</organism>
<dbReference type="InterPro" id="IPR052155">
    <property type="entry name" value="Biofilm_reg_signaling"/>
</dbReference>
<dbReference type="eggNOG" id="COG5001">
    <property type="taxonomic scope" value="Bacteria"/>
</dbReference>
<dbReference type="SUPFAM" id="SSF55785">
    <property type="entry name" value="PYP-like sensor domain (PAS domain)"/>
    <property type="match status" value="3"/>
</dbReference>
<name>B1XYG5_LEPCP</name>
<dbReference type="OrthoDB" id="9813903at2"/>
<dbReference type="InterPro" id="IPR000014">
    <property type="entry name" value="PAS"/>
</dbReference>
<evidence type="ECO:0000259" key="2">
    <source>
        <dbReference type="PROSITE" id="PS50112"/>
    </source>
</evidence>
<dbReference type="EMBL" id="CP001013">
    <property type="protein sequence ID" value="ACB35210.1"/>
    <property type="molecule type" value="Genomic_DNA"/>
</dbReference>
<dbReference type="Gene3D" id="3.30.450.20">
    <property type="entry name" value="PAS domain"/>
    <property type="match status" value="3"/>
</dbReference>
<feature type="domain" description="GGDEF" evidence="4">
    <location>
        <begin position="450"/>
        <end position="582"/>
    </location>
</feature>
<evidence type="ECO:0000313" key="5">
    <source>
        <dbReference type="EMBL" id="ACB35210.1"/>
    </source>
</evidence>
<dbReference type="Proteomes" id="UP000001693">
    <property type="component" value="Chromosome"/>
</dbReference>
<dbReference type="SMART" id="SM00091">
    <property type="entry name" value="PAS"/>
    <property type="match status" value="3"/>
</dbReference>
<dbReference type="PROSITE" id="PS50883">
    <property type="entry name" value="EAL"/>
    <property type="match status" value="1"/>
</dbReference>
<dbReference type="InterPro" id="IPR035919">
    <property type="entry name" value="EAL_sf"/>
</dbReference>
<proteinExistence type="predicted"/>
<dbReference type="SMART" id="SM00267">
    <property type="entry name" value="GGDEF"/>
    <property type="match status" value="1"/>
</dbReference>
<dbReference type="KEGG" id="lch:Lcho_2945"/>
<dbReference type="AlphaFoldDB" id="B1XYG5"/>
<dbReference type="STRING" id="395495.Lcho_2945"/>
<dbReference type="CDD" id="cd01949">
    <property type="entry name" value="GGDEF"/>
    <property type="match status" value="1"/>
</dbReference>
<feature type="domain" description="EAL" evidence="3">
    <location>
        <begin position="591"/>
        <end position="844"/>
    </location>
</feature>
<dbReference type="InterPro" id="IPR001633">
    <property type="entry name" value="EAL_dom"/>
</dbReference>
<dbReference type="NCBIfam" id="TIGR00254">
    <property type="entry name" value="GGDEF"/>
    <property type="match status" value="1"/>
</dbReference>
<dbReference type="InterPro" id="IPR029787">
    <property type="entry name" value="Nucleotide_cyclase"/>
</dbReference>
<dbReference type="InterPro" id="IPR000160">
    <property type="entry name" value="GGDEF_dom"/>
</dbReference>
<dbReference type="PROSITE" id="PS50112">
    <property type="entry name" value="PAS"/>
    <property type="match status" value="1"/>
</dbReference>
<dbReference type="PROSITE" id="PS50887">
    <property type="entry name" value="GGDEF"/>
    <property type="match status" value="1"/>
</dbReference>
<protein>
    <submittedName>
        <fullName evidence="5">Diguanylate cyclase/phosphodiesterase with PAS/PAC sensor(S)</fullName>
    </submittedName>
</protein>
<dbReference type="eggNOG" id="COG3290">
    <property type="taxonomic scope" value="Bacteria"/>
</dbReference>
<dbReference type="InterPro" id="IPR043128">
    <property type="entry name" value="Rev_trsase/Diguanyl_cyclase"/>
</dbReference>
<dbReference type="HOGENOM" id="CLU_000445_70_20_4"/>
<feature type="domain" description="PAS" evidence="2">
    <location>
        <begin position="25"/>
        <end position="83"/>
    </location>
</feature>
<dbReference type="RefSeq" id="WP_012347964.1">
    <property type="nucleotide sequence ID" value="NC_010524.1"/>
</dbReference>
<evidence type="ECO:0000256" key="1">
    <source>
        <dbReference type="SAM" id="MobiDB-lite"/>
    </source>
</evidence>
<dbReference type="CDD" id="cd00130">
    <property type="entry name" value="PAS"/>
    <property type="match status" value="1"/>
</dbReference>
<dbReference type="CDD" id="cd01948">
    <property type="entry name" value="EAL"/>
    <property type="match status" value="1"/>
</dbReference>
<evidence type="ECO:0000259" key="3">
    <source>
        <dbReference type="PROSITE" id="PS50883"/>
    </source>
</evidence>
<evidence type="ECO:0000313" key="6">
    <source>
        <dbReference type="Proteomes" id="UP000001693"/>
    </source>
</evidence>
<dbReference type="Pfam" id="PF13188">
    <property type="entry name" value="PAS_8"/>
    <property type="match status" value="1"/>
</dbReference>
<dbReference type="SUPFAM" id="SSF55073">
    <property type="entry name" value="Nucleotide cyclase"/>
    <property type="match status" value="1"/>
</dbReference>
<gene>
    <name evidence="5" type="ordered locus">Lcho_2945</name>
</gene>
<keyword evidence="6" id="KW-1185">Reference proteome</keyword>